<dbReference type="Proteomes" id="UP000545037">
    <property type="component" value="Unassembled WGS sequence"/>
</dbReference>
<evidence type="ECO:0000256" key="3">
    <source>
        <dbReference type="SAM" id="Phobius"/>
    </source>
</evidence>
<feature type="domain" description="LamG-like jellyroll fold" evidence="4">
    <location>
        <begin position="36"/>
        <end position="155"/>
    </location>
</feature>
<sequence>MQSPFRTDSSYVALALDALSSARTSAAAGNLLTGARAFSIDAWIRFNGLPAETVVIGQDGVFAFGSQGPAVYFQFGTQSVILSDLAQAQLQDDSWHYICITFDGAMVRLYIDGRFNTGQNAMAQLPAGTLPVVFGQGLQGLVRRIRIYNVPLSAQAVLDNMYGPPTSGTLAADFDFSVNPAVDRGPFAYPISLQGSALAFKVSPAASLGTVGFIRPMGEKAVNPGGGQTDPYTVQTWVYVAARLNPVQAIFVNSDLMLDTGIALLLQYDATVSAYRVVSQRGSDSDSGQSLTSSGTIPVGVWANVATTFDGVTLSIYLNGVLDRTRVCAPIPLYSQFSDLVIGAAIAQGVASGATTLQGYVREVDVWSVALSAASIVTNMAVPPDLESVSLEAAYVFSNSPARNQVNGHPIGLAEGAVLSGQLGPAPVSAGVPMAVEEAPPPPMGLDPDLMAELRAGLDFSDLVERHAADFDAAMDADIVAFADPRDQILIASAWREARRKLALEPTSLPFLVTEHRIAGDRLIVVHRPAGSYVAYRADEAALDDCTMWKIRLVFTLIGGAIDALTGVGSTLTDKAIVQLGRLLTLPRVAAQMAAGVRLTAAGVFAVLGAAYTAGLLRPLIVALIDVGFWTLIRIIANLLLTASGVGSVRVIASLTATAATFISVYLQKPASCDPLPVVNMASLAFDYSPTSAAGDALTIRRNYGNDVAVPEWVPGRRNAVDAPCAYAISSVSGATPSVQVVLNIADVTTHSVRIQATGGGILGAVDPVSVTFTGTTATLTLPLSHHTLAAGGVQRTDVAWTWQYQVDGGAWMTMAVTQHRVYVVLSPPNAPWQQGALRTNQQLPWTDVLDFTCEWAKGATTPGQVLTMVTTRVNSGIGLSYDMTSGASFYTAQSAGVSRFLCGLFLDYLRTGGGNGRTVNCTDCATIVTNFANIAGVDVFASIMLNTANPSTGFACNPILAVGQTTWAAPFPPGNSFSYHEVTWSGTGSYPDAIYDACLQYDTGPNPWGTGPHTAGLPTNVVFSTLGAALPQLPLPTPFTANSYREGLAANSVPGIGRCLPFGPNPGSNAGRRPVI</sequence>
<evidence type="ECO:0000256" key="1">
    <source>
        <dbReference type="ARBA" id="ARBA00022729"/>
    </source>
</evidence>
<comment type="caution">
    <text evidence="5">The sequence shown here is derived from an EMBL/GenBank/DDBJ whole genome shotgun (WGS) entry which is preliminary data.</text>
</comment>
<feature type="transmembrane region" description="Helical" evidence="3">
    <location>
        <begin position="620"/>
        <end position="641"/>
    </location>
</feature>
<keyword evidence="3" id="KW-0472">Membrane</keyword>
<keyword evidence="2" id="KW-1015">Disulfide bond</keyword>
<dbReference type="InterPro" id="IPR006558">
    <property type="entry name" value="LamG-like"/>
</dbReference>
<evidence type="ECO:0000259" key="4">
    <source>
        <dbReference type="SMART" id="SM00560"/>
    </source>
</evidence>
<keyword evidence="3" id="KW-1133">Transmembrane helix</keyword>
<dbReference type="AlphaFoldDB" id="A0A7W9CKJ9"/>
<dbReference type="SUPFAM" id="SSF49899">
    <property type="entry name" value="Concanavalin A-like lectins/glucanases"/>
    <property type="match status" value="2"/>
</dbReference>
<dbReference type="EMBL" id="JACHOR010000005">
    <property type="protein sequence ID" value="MBB5747398.1"/>
    <property type="molecule type" value="Genomic_DNA"/>
</dbReference>
<accession>A0A7W9CKJ9</accession>
<evidence type="ECO:0000256" key="2">
    <source>
        <dbReference type="ARBA" id="ARBA00023157"/>
    </source>
</evidence>
<feature type="transmembrane region" description="Helical" evidence="3">
    <location>
        <begin position="593"/>
        <end position="614"/>
    </location>
</feature>
<feature type="transmembrane region" description="Helical" evidence="3">
    <location>
        <begin position="648"/>
        <end position="667"/>
    </location>
</feature>
<gene>
    <name evidence="5" type="ORF">GGR13_003019</name>
</gene>
<protein>
    <recommendedName>
        <fullName evidence="4">LamG-like jellyroll fold domain-containing protein</fullName>
    </recommendedName>
</protein>
<dbReference type="Pfam" id="PF13385">
    <property type="entry name" value="Laminin_G_3"/>
    <property type="match status" value="2"/>
</dbReference>
<evidence type="ECO:0000313" key="5">
    <source>
        <dbReference type="EMBL" id="MBB5747398.1"/>
    </source>
</evidence>
<dbReference type="InterPro" id="IPR013320">
    <property type="entry name" value="ConA-like_dom_sf"/>
</dbReference>
<proteinExistence type="predicted"/>
<feature type="transmembrane region" description="Helical" evidence="3">
    <location>
        <begin position="553"/>
        <end position="572"/>
    </location>
</feature>
<dbReference type="PANTHER" id="PTHR42535:SF2">
    <property type="entry name" value="CHROMOSOME UNDETERMINED SCAFFOLD_146, WHOLE GENOME SHOTGUN SEQUENCE"/>
    <property type="match status" value="1"/>
</dbReference>
<feature type="domain" description="LamG-like jellyroll fold" evidence="4">
    <location>
        <begin position="230"/>
        <end position="374"/>
    </location>
</feature>
<reference evidence="5 6" key="1">
    <citation type="submission" date="2020-08" db="EMBL/GenBank/DDBJ databases">
        <title>Genomic Encyclopedia of Type Strains, Phase IV (KMG-IV): sequencing the most valuable type-strain genomes for metagenomic binning, comparative biology and taxonomic classification.</title>
        <authorList>
            <person name="Goeker M."/>
        </authorList>
    </citation>
    <scope>NUCLEOTIDE SEQUENCE [LARGE SCALE GENOMIC DNA]</scope>
    <source>
        <strain evidence="5 6">DSM 4737</strain>
    </source>
</reference>
<dbReference type="RefSeq" id="WP_183214371.1">
    <property type="nucleotide sequence ID" value="NZ_JACHOR010000005.1"/>
</dbReference>
<dbReference type="SMART" id="SM00560">
    <property type="entry name" value="LamGL"/>
    <property type="match status" value="2"/>
</dbReference>
<organism evidence="5 6">
    <name type="scientific">Brevundimonas variabilis</name>
    <dbReference type="NCBI Taxonomy" id="74312"/>
    <lineage>
        <taxon>Bacteria</taxon>
        <taxon>Pseudomonadati</taxon>
        <taxon>Pseudomonadota</taxon>
        <taxon>Alphaproteobacteria</taxon>
        <taxon>Caulobacterales</taxon>
        <taxon>Caulobacteraceae</taxon>
        <taxon>Brevundimonas</taxon>
    </lineage>
</organism>
<dbReference type="PANTHER" id="PTHR42535">
    <property type="entry name" value="OOKINETE PROTEIN, PUTATIVE-RELATED"/>
    <property type="match status" value="1"/>
</dbReference>
<keyword evidence="3" id="KW-0812">Transmembrane</keyword>
<dbReference type="Gene3D" id="2.60.120.200">
    <property type="match status" value="2"/>
</dbReference>
<name>A0A7W9CKJ9_9CAUL</name>
<keyword evidence="1" id="KW-0732">Signal</keyword>
<evidence type="ECO:0000313" key="6">
    <source>
        <dbReference type="Proteomes" id="UP000545037"/>
    </source>
</evidence>
<keyword evidence="6" id="KW-1185">Reference proteome</keyword>